<dbReference type="EMBL" id="JAIXMP010000027">
    <property type="protein sequence ID" value="KAI9252905.1"/>
    <property type="molecule type" value="Genomic_DNA"/>
</dbReference>
<keyword evidence="1" id="KW-0472">Membrane</keyword>
<reference evidence="2" key="2">
    <citation type="submission" date="2023-02" db="EMBL/GenBank/DDBJ databases">
        <authorList>
            <consortium name="DOE Joint Genome Institute"/>
            <person name="Mondo S.J."/>
            <person name="Chang Y."/>
            <person name="Wang Y."/>
            <person name="Ahrendt S."/>
            <person name="Andreopoulos W."/>
            <person name="Barry K."/>
            <person name="Beard J."/>
            <person name="Benny G.L."/>
            <person name="Blankenship S."/>
            <person name="Bonito G."/>
            <person name="Cuomo C."/>
            <person name="Desiro A."/>
            <person name="Gervers K.A."/>
            <person name="Hundley H."/>
            <person name="Kuo A."/>
            <person name="LaButti K."/>
            <person name="Lang B.F."/>
            <person name="Lipzen A."/>
            <person name="O'Donnell K."/>
            <person name="Pangilinan J."/>
            <person name="Reynolds N."/>
            <person name="Sandor L."/>
            <person name="Smith M.W."/>
            <person name="Tsang A."/>
            <person name="Grigoriev I.V."/>
            <person name="Stajich J.E."/>
            <person name="Spatafora J.W."/>
        </authorList>
    </citation>
    <scope>NUCLEOTIDE SEQUENCE</scope>
    <source>
        <strain evidence="2">RSA 2281</strain>
    </source>
</reference>
<accession>A0AAD5K6D9</accession>
<gene>
    <name evidence="2" type="ORF">BDA99DRAFT_540896</name>
</gene>
<evidence type="ECO:0000313" key="2">
    <source>
        <dbReference type="EMBL" id="KAI9252905.1"/>
    </source>
</evidence>
<proteinExistence type="predicted"/>
<reference evidence="2" key="1">
    <citation type="journal article" date="2022" name="IScience">
        <title>Evolution of zygomycete secretomes and the origins of terrestrial fungal ecologies.</title>
        <authorList>
            <person name="Chang Y."/>
            <person name="Wang Y."/>
            <person name="Mondo S."/>
            <person name="Ahrendt S."/>
            <person name="Andreopoulos W."/>
            <person name="Barry K."/>
            <person name="Beard J."/>
            <person name="Benny G.L."/>
            <person name="Blankenship S."/>
            <person name="Bonito G."/>
            <person name="Cuomo C."/>
            <person name="Desiro A."/>
            <person name="Gervers K.A."/>
            <person name="Hundley H."/>
            <person name="Kuo A."/>
            <person name="LaButti K."/>
            <person name="Lang B.F."/>
            <person name="Lipzen A."/>
            <person name="O'Donnell K."/>
            <person name="Pangilinan J."/>
            <person name="Reynolds N."/>
            <person name="Sandor L."/>
            <person name="Smith M.E."/>
            <person name="Tsang A."/>
            <person name="Grigoriev I.V."/>
            <person name="Stajich J.E."/>
            <person name="Spatafora J.W."/>
        </authorList>
    </citation>
    <scope>NUCLEOTIDE SEQUENCE</scope>
    <source>
        <strain evidence="2">RSA 2281</strain>
    </source>
</reference>
<feature type="transmembrane region" description="Helical" evidence="1">
    <location>
        <begin position="81"/>
        <end position="99"/>
    </location>
</feature>
<keyword evidence="1" id="KW-1133">Transmembrane helix</keyword>
<evidence type="ECO:0000313" key="3">
    <source>
        <dbReference type="Proteomes" id="UP001209540"/>
    </source>
</evidence>
<evidence type="ECO:0000256" key="1">
    <source>
        <dbReference type="SAM" id="Phobius"/>
    </source>
</evidence>
<organism evidence="2 3">
    <name type="scientific">Phascolomyces articulosus</name>
    <dbReference type="NCBI Taxonomy" id="60185"/>
    <lineage>
        <taxon>Eukaryota</taxon>
        <taxon>Fungi</taxon>
        <taxon>Fungi incertae sedis</taxon>
        <taxon>Mucoromycota</taxon>
        <taxon>Mucoromycotina</taxon>
        <taxon>Mucoromycetes</taxon>
        <taxon>Mucorales</taxon>
        <taxon>Lichtheimiaceae</taxon>
        <taxon>Phascolomyces</taxon>
    </lineage>
</organism>
<protein>
    <submittedName>
        <fullName evidence="2">Uncharacterized protein</fullName>
    </submittedName>
</protein>
<comment type="caution">
    <text evidence="2">The sequence shown here is derived from an EMBL/GenBank/DDBJ whole genome shotgun (WGS) entry which is preliminary data.</text>
</comment>
<name>A0AAD5K6D9_9FUNG</name>
<sequence>MSLNTLIKVDFVAISTDGNVRKAAHFNNIGSFCSIYEPLFLHHLSEPMAKNPYYYLCVLARIVVVKFAMLLRIIYGVYVPIYTYSAYCFLTDITLFKKLDRGKTEKPPMEKKVMLDYDIQSIDNGDKKSFDPNLLQ</sequence>
<dbReference type="AlphaFoldDB" id="A0AAD5K6D9"/>
<keyword evidence="3" id="KW-1185">Reference proteome</keyword>
<dbReference type="Proteomes" id="UP001209540">
    <property type="component" value="Unassembled WGS sequence"/>
</dbReference>
<keyword evidence="1" id="KW-0812">Transmembrane</keyword>